<reference evidence="2" key="1">
    <citation type="submission" date="2015-09" db="EMBL/GenBank/DDBJ databases">
        <title>De novo assembly of Pectinophora gossypiella (Pink Bollworm) gut transcriptome.</title>
        <authorList>
            <person name="Tassone E.E."/>
        </authorList>
    </citation>
    <scope>NUCLEOTIDE SEQUENCE</scope>
</reference>
<name>A0A1E1WQ01_PECGO</name>
<feature type="non-terminal residue" evidence="2">
    <location>
        <position position="1"/>
    </location>
</feature>
<dbReference type="OrthoDB" id="10015491at2759"/>
<organism evidence="2">
    <name type="scientific">Pectinophora gossypiella</name>
    <name type="common">Cotton pink bollworm</name>
    <name type="synonym">Depressaria gossypiella</name>
    <dbReference type="NCBI Taxonomy" id="13191"/>
    <lineage>
        <taxon>Eukaryota</taxon>
        <taxon>Metazoa</taxon>
        <taxon>Ecdysozoa</taxon>
        <taxon>Arthropoda</taxon>
        <taxon>Hexapoda</taxon>
        <taxon>Insecta</taxon>
        <taxon>Pterygota</taxon>
        <taxon>Neoptera</taxon>
        <taxon>Endopterygota</taxon>
        <taxon>Lepidoptera</taxon>
        <taxon>Glossata</taxon>
        <taxon>Ditrysia</taxon>
        <taxon>Gelechioidea</taxon>
        <taxon>Gelechiidae</taxon>
        <taxon>Apatetrinae</taxon>
        <taxon>Pectinophora</taxon>
    </lineage>
</organism>
<accession>A0A1E1WQ01</accession>
<feature type="region of interest" description="Disordered" evidence="1">
    <location>
        <begin position="96"/>
        <end position="123"/>
    </location>
</feature>
<sequence length="143" mass="15807">DTVEVTLGLNFMVLPGHYKNGVMEVKCQSTIAPLYQREKAYILSMPDLNEDTTNKESEIDLGPEPADTMDLSDKLMQENIINSFRELANTIHLELPALTTTTPEPDTTTSEPEPHDSDAQSTSKGTSLTFSIVLLTILLQLLL</sequence>
<dbReference type="EMBL" id="GDQN01001996">
    <property type="protein sequence ID" value="JAT89058.1"/>
    <property type="molecule type" value="Transcribed_RNA"/>
</dbReference>
<gene>
    <name evidence="2" type="ORF">g.17632</name>
</gene>
<evidence type="ECO:0000256" key="1">
    <source>
        <dbReference type="SAM" id="MobiDB-lite"/>
    </source>
</evidence>
<evidence type="ECO:0000313" key="2">
    <source>
        <dbReference type="EMBL" id="JAT89058.1"/>
    </source>
</evidence>
<feature type="compositionally biased region" description="Low complexity" evidence="1">
    <location>
        <begin position="96"/>
        <end position="111"/>
    </location>
</feature>
<dbReference type="AlphaFoldDB" id="A0A1E1WQ01"/>
<protein>
    <submittedName>
        <fullName evidence="2">Uncharacterized protein</fullName>
    </submittedName>
</protein>
<proteinExistence type="predicted"/>